<protein>
    <submittedName>
        <fullName evidence="2">Uncharacterized protein</fullName>
    </submittedName>
</protein>
<dbReference type="RefSeq" id="XP_002899639.1">
    <property type="nucleotide sequence ID" value="XM_002899593.1"/>
</dbReference>
<sequence>MMEHWAPNSGMQNTSLCDGSTAHEDVDSDSVSFSDDTAASNHNKRKRTNARKSVSGFPAYYQYLPARSDL</sequence>
<feature type="compositionally biased region" description="Polar residues" evidence="1">
    <location>
        <begin position="9"/>
        <end position="18"/>
    </location>
</feature>
<feature type="region of interest" description="Disordered" evidence="1">
    <location>
        <begin position="1"/>
        <end position="51"/>
    </location>
</feature>
<reference evidence="3" key="1">
    <citation type="journal article" date="2009" name="Nature">
        <title>Genome sequence and analysis of the Irish potato famine pathogen Phytophthora infestans.</title>
        <authorList>
            <consortium name="The Broad Institute Genome Sequencing Platform"/>
            <person name="Haas B.J."/>
            <person name="Kamoun S."/>
            <person name="Zody M.C."/>
            <person name="Jiang R.H."/>
            <person name="Handsaker R.E."/>
            <person name="Cano L.M."/>
            <person name="Grabherr M."/>
            <person name="Kodira C.D."/>
            <person name="Raffaele S."/>
            <person name="Torto-Alalibo T."/>
            <person name="Bozkurt T.O."/>
            <person name="Ah-Fong A.M."/>
            <person name="Alvarado L."/>
            <person name="Anderson V.L."/>
            <person name="Armstrong M.R."/>
            <person name="Avrova A."/>
            <person name="Baxter L."/>
            <person name="Beynon J."/>
            <person name="Boevink P.C."/>
            <person name="Bollmann S.R."/>
            <person name="Bos J.I."/>
            <person name="Bulone V."/>
            <person name="Cai G."/>
            <person name="Cakir C."/>
            <person name="Carrington J.C."/>
            <person name="Chawner M."/>
            <person name="Conti L."/>
            <person name="Costanzo S."/>
            <person name="Ewan R."/>
            <person name="Fahlgren N."/>
            <person name="Fischbach M.A."/>
            <person name="Fugelstad J."/>
            <person name="Gilroy E.M."/>
            <person name="Gnerre S."/>
            <person name="Green P.J."/>
            <person name="Grenville-Briggs L.J."/>
            <person name="Griffith J."/>
            <person name="Grunwald N.J."/>
            <person name="Horn K."/>
            <person name="Horner N.R."/>
            <person name="Hu C.H."/>
            <person name="Huitema E."/>
            <person name="Jeong D.H."/>
            <person name="Jones A.M."/>
            <person name="Jones J.D."/>
            <person name="Jones R.W."/>
            <person name="Karlsson E.K."/>
            <person name="Kunjeti S.G."/>
            <person name="Lamour K."/>
            <person name="Liu Z."/>
            <person name="Ma L."/>
            <person name="Maclean D."/>
            <person name="Chibucos M.C."/>
            <person name="McDonald H."/>
            <person name="McWalters J."/>
            <person name="Meijer H.J."/>
            <person name="Morgan W."/>
            <person name="Morris P.F."/>
            <person name="Munro C.A."/>
            <person name="O'Neill K."/>
            <person name="Ospina-Giraldo M."/>
            <person name="Pinzon A."/>
            <person name="Pritchard L."/>
            <person name="Ramsahoye B."/>
            <person name="Ren Q."/>
            <person name="Restrepo S."/>
            <person name="Roy S."/>
            <person name="Sadanandom A."/>
            <person name="Savidor A."/>
            <person name="Schornack S."/>
            <person name="Schwartz D.C."/>
            <person name="Schumann U.D."/>
            <person name="Schwessinger B."/>
            <person name="Seyer L."/>
            <person name="Sharpe T."/>
            <person name="Silvar C."/>
            <person name="Song J."/>
            <person name="Studholme D.J."/>
            <person name="Sykes S."/>
            <person name="Thines M."/>
            <person name="van de Vondervoort P.J."/>
            <person name="Phuntumart V."/>
            <person name="Wawra S."/>
            <person name="Weide R."/>
            <person name="Win J."/>
            <person name="Young C."/>
            <person name="Zhou S."/>
            <person name="Fry W."/>
            <person name="Meyers B.C."/>
            <person name="van West P."/>
            <person name="Ristaino J."/>
            <person name="Govers F."/>
            <person name="Birch P.R."/>
            <person name="Whisson S.C."/>
            <person name="Judelson H.S."/>
            <person name="Nusbaum C."/>
        </authorList>
    </citation>
    <scope>NUCLEOTIDE SEQUENCE [LARGE SCALE GENOMIC DNA]</scope>
    <source>
        <strain evidence="3">T30-4</strain>
    </source>
</reference>
<dbReference type="AlphaFoldDB" id="D0NN92"/>
<name>D0NN92_PHYIT</name>
<dbReference type="EMBL" id="DS028147">
    <property type="protein sequence ID" value="EEY61999.1"/>
    <property type="molecule type" value="Genomic_DNA"/>
</dbReference>
<gene>
    <name evidence="2" type="ORF">PITG_13983</name>
</gene>
<dbReference type="KEGG" id="pif:PITG_13983"/>
<keyword evidence="3" id="KW-1185">Reference proteome</keyword>
<evidence type="ECO:0000313" key="2">
    <source>
        <dbReference type="EMBL" id="EEY61999.1"/>
    </source>
</evidence>
<dbReference type="GeneID" id="9461833"/>
<dbReference type="InParanoid" id="D0NN92"/>
<dbReference type="OrthoDB" id="125284at2759"/>
<dbReference type="HOGENOM" id="CLU_2763348_0_0_1"/>
<evidence type="ECO:0000256" key="1">
    <source>
        <dbReference type="SAM" id="MobiDB-lite"/>
    </source>
</evidence>
<organism evidence="2 3">
    <name type="scientific">Phytophthora infestans (strain T30-4)</name>
    <name type="common">Potato late blight agent</name>
    <dbReference type="NCBI Taxonomy" id="403677"/>
    <lineage>
        <taxon>Eukaryota</taxon>
        <taxon>Sar</taxon>
        <taxon>Stramenopiles</taxon>
        <taxon>Oomycota</taxon>
        <taxon>Peronosporomycetes</taxon>
        <taxon>Peronosporales</taxon>
        <taxon>Peronosporaceae</taxon>
        <taxon>Phytophthora</taxon>
    </lineage>
</organism>
<dbReference type="VEuPathDB" id="FungiDB:PITG_13983"/>
<feature type="compositionally biased region" description="Low complexity" evidence="1">
    <location>
        <begin position="29"/>
        <end position="40"/>
    </location>
</feature>
<accession>D0NN92</accession>
<dbReference type="Proteomes" id="UP000006643">
    <property type="component" value="Unassembled WGS sequence"/>
</dbReference>
<evidence type="ECO:0000313" key="3">
    <source>
        <dbReference type="Proteomes" id="UP000006643"/>
    </source>
</evidence>
<proteinExistence type="predicted"/>